<dbReference type="Proteomes" id="UP000183687">
    <property type="component" value="Unassembled WGS sequence"/>
</dbReference>
<dbReference type="InterPro" id="IPR036412">
    <property type="entry name" value="HAD-like_sf"/>
</dbReference>
<dbReference type="EMBL" id="FNSH01000001">
    <property type="protein sequence ID" value="SEB95587.1"/>
    <property type="molecule type" value="Genomic_DNA"/>
</dbReference>
<dbReference type="Gene3D" id="3.40.50.1000">
    <property type="entry name" value="HAD superfamily/HAD-like"/>
    <property type="match status" value="1"/>
</dbReference>
<dbReference type="SFLD" id="SFLDS00003">
    <property type="entry name" value="Haloacid_Dehalogenase"/>
    <property type="match status" value="1"/>
</dbReference>
<protein>
    <submittedName>
        <fullName evidence="1">Haloacid dehalogenase superfamily, subfamily IA, variant 3 with third motif having DD or ED</fullName>
    </submittedName>
</protein>
<dbReference type="InterPro" id="IPR006439">
    <property type="entry name" value="HAD-SF_hydro_IA"/>
</dbReference>
<gene>
    <name evidence="1" type="ORF">SAMN04489746_1341</name>
</gene>
<dbReference type="SFLD" id="SFLDG01129">
    <property type="entry name" value="C1.5:_HAD__Beta-PGM__Phosphata"/>
    <property type="match status" value="1"/>
</dbReference>
<sequence length="223" mass="24875">MTAAAQFLATHHFETAIFDFDGTIALSGKIWHEIDSIFCKRRGLTWTPELANHIAALGLNKGAIYMVERFNLNEKPADIVAEWTEQATQMYTSRLTLRKGVESYLAQLHSAGIHTALATSNNPEVIESLEPRVAIHSLFDQIVYTQQVGKSKHYPDIYVHTAQACDTDPNNCIVFEDIVPALNSAKQAGCTTVGVFSDDPIQDVKEIQDASDCFLYDWQDLLI</sequence>
<organism evidence="1 2">
    <name type="scientific">Atopobium minutum</name>
    <dbReference type="NCBI Taxonomy" id="1381"/>
    <lineage>
        <taxon>Bacteria</taxon>
        <taxon>Bacillati</taxon>
        <taxon>Actinomycetota</taxon>
        <taxon>Coriobacteriia</taxon>
        <taxon>Coriobacteriales</taxon>
        <taxon>Atopobiaceae</taxon>
        <taxon>Atopobium</taxon>
    </lineage>
</organism>
<dbReference type="NCBIfam" id="TIGR01509">
    <property type="entry name" value="HAD-SF-IA-v3"/>
    <property type="match status" value="1"/>
</dbReference>
<dbReference type="GO" id="GO:0016791">
    <property type="term" value="F:phosphatase activity"/>
    <property type="evidence" value="ECO:0007669"/>
    <property type="project" value="TreeGrafter"/>
</dbReference>
<dbReference type="RefSeq" id="WP_002563993.1">
    <property type="nucleotide sequence ID" value="NZ_CALJSN010000010.1"/>
</dbReference>
<dbReference type="Gene3D" id="1.10.150.240">
    <property type="entry name" value="Putative phosphatase, domain 2"/>
    <property type="match status" value="1"/>
</dbReference>
<dbReference type="InterPro" id="IPR041492">
    <property type="entry name" value="HAD_2"/>
</dbReference>
<dbReference type="PRINTS" id="PR00413">
    <property type="entry name" value="HADHALOGNASE"/>
</dbReference>
<dbReference type="PANTHER" id="PTHR18901:SF38">
    <property type="entry name" value="PSEUDOURIDINE-5'-PHOSPHATASE"/>
    <property type="match status" value="1"/>
</dbReference>
<reference evidence="1 2" key="1">
    <citation type="submission" date="2016-10" db="EMBL/GenBank/DDBJ databases">
        <authorList>
            <person name="Varghese N."/>
            <person name="Submissions S."/>
        </authorList>
    </citation>
    <scope>NUCLEOTIDE SEQUENCE [LARGE SCALE GENOMIC DNA]</scope>
    <source>
        <strain evidence="1 2">DSM 20586</strain>
    </source>
</reference>
<proteinExistence type="predicted"/>
<dbReference type="Pfam" id="PF13419">
    <property type="entry name" value="HAD_2"/>
    <property type="match status" value="1"/>
</dbReference>
<name>A0AB38A7T8_9ACTN</name>
<dbReference type="InterPro" id="IPR023198">
    <property type="entry name" value="PGP-like_dom2"/>
</dbReference>
<dbReference type="AlphaFoldDB" id="A0AB38A7T8"/>
<evidence type="ECO:0000313" key="1">
    <source>
        <dbReference type="EMBL" id="SEB95587.1"/>
    </source>
</evidence>
<dbReference type="SUPFAM" id="SSF56784">
    <property type="entry name" value="HAD-like"/>
    <property type="match status" value="1"/>
</dbReference>
<evidence type="ECO:0000313" key="2">
    <source>
        <dbReference type="Proteomes" id="UP000183687"/>
    </source>
</evidence>
<dbReference type="PANTHER" id="PTHR18901">
    <property type="entry name" value="2-DEOXYGLUCOSE-6-PHOSPHATE PHOSPHATASE 2"/>
    <property type="match status" value="1"/>
</dbReference>
<accession>A0AB38A7T8</accession>
<dbReference type="InterPro" id="IPR023214">
    <property type="entry name" value="HAD_sf"/>
</dbReference>
<comment type="caution">
    <text evidence="1">The sequence shown here is derived from an EMBL/GenBank/DDBJ whole genome shotgun (WGS) entry which is preliminary data.</text>
</comment>